<reference evidence="1 3" key="1">
    <citation type="submission" date="2024-01" db="EMBL/GenBank/DDBJ databases">
        <authorList>
            <person name="Waweru B."/>
        </authorList>
    </citation>
    <scope>NUCLEOTIDE SEQUENCE [LARGE SCALE GENOMIC DNA]</scope>
</reference>
<protein>
    <submittedName>
        <fullName evidence="1">Uncharacterized protein</fullName>
    </submittedName>
</protein>
<dbReference type="Proteomes" id="UP001314170">
    <property type="component" value="Unassembled WGS sequence"/>
</dbReference>
<proteinExistence type="predicted"/>
<organism evidence="1 3">
    <name type="scientific">Dovyalis caffra</name>
    <dbReference type="NCBI Taxonomy" id="77055"/>
    <lineage>
        <taxon>Eukaryota</taxon>
        <taxon>Viridiplantae</taxon>
        <taxon>Streptophyta</taxon>
        <taxon>Embryophyta</taxon>
        <taxon>Tracheophyta</taxon>
        <taxon>Spermatophyta</taxon>
        <taxon>Magnoliopsida</taxon>
        <taxon>eudicotyledons</taxon>
        <taxon>Gunneridae</taxon>
        <taxon>Pentapetalae</taxon>
        <taxon>rosids</taxon>
        <taxon>fabids</taxon>
        <taxon>Malpighiales</taxon>
        <taxon>Salicaceae</taxon>
        <taxon>Flacourtieae</taxon>
        <taxon>Dovyalis</taxon>
    </lineage>
</organism>
<dbReference type="EMBL" id="CAWUPB010000291">
    <property type="protein sequence ID" value="CAK7324379.1"/>
    <property type="molecule type" value="Genomic_DNA"/>
</dbReference>
<keyword evidence="3" id="KW-1185">Reference proteome</keyword>
<evidence type="ECO:0000313" key="3">
    <source>
        <dbReference type="Proteomes" id="UP001314170"/>
    </source>
</evidence>
<dbReference type="EMBL" id="CAWUPB010000001">
    <property type="protein sequence ID" value="CAK7322429.1"/>
    <property type="molecule type" value="Genomic_DNA"/>
</dbReference>
<dbReference type="AlphaFoldDB" id="A0AAV1QNC8"/>
<gene>
    <name evidence="2" type="ORF">DCAF_LOCUS2023</name>
    <name evidence="1" type="ORF">DCAF_LOCUS38</name>
</gene>
<sequence>MPMESAVVNRTLSIHMESTLCSVTSFSLPSPSASRIISFLTARDPNEIYGKTELPQQKLGHLRLYYRIRYACHLSWEASRSMLSWGRHVITRKGILSQPFPSILPYGTLRSMSHQYDPAFSKAKAKMPLSLCPLVFVSFWDVELRKSGMTMPTVDTRRCVMQIRADLIELIRLCRLVGKAMSQRPEDAKLAKTFGVMDLPVKK</sequence>
<accession>A0AAV1QNC8</accession>
<name>A0AAV1QNC8_9ROSI</name>
<evidence type="ECO:0000313" key="1">
    <source>
        <dbReference type="EMBL" id="CAK7322429.1"/>
    </source>
</evidence>
<evidence type="ECO:0000313" key="2">
    <source>
        <dbReference type="EMBL" id="CAK7324379.1"/>
    </source>
</evidence>
<comment type="caution">
    <text evidence="1">The sequence shown here is derived from an EMBL/GenBank/DDBJ whole genome shotgun (WGS) entry which is preliminary data.</text>
</comment>